<evidence type="ECO:0000313" key="2">
    <source>
        <dbReference type="EMBL" id="OAS86557.1"/>
    </source>
</evidence>
<name>A0A179SXS4_9BACI</name>
<accession>A0A179SXS4</accession>
<feature type="transmembrane region" description="Helical" evidence="1">
    <location>
        <begin position="52"/>
        <end position="74"/>
    </location>
</feature>
<dbReference type="NCBIfam" id="TIGR03082">
    <property type="entry name" value="Gneg_AbrB_dup"/>
    <property type="match status" value="1"/>
</dbReference>
<dbReference type="GO" id="GO:0010468">
    <property type="term" value="P:regulation of gene expression"/>
    <property type="evidence" value="ECO:0007669"/>
    <property type="project" value="InterPro"/>
</dbReference>
<keyword evidence="3" id="KW-1185">Reference proteome</keyword>
<feature type="transmembrane region" description="Helical" evidence="1">
    <location>
        <begin position="12"/>
        <end position="32"/>
    </location>
</feature>
<feature type="transmembrane region" description="Helical" evidence="1">
    <location>
        <begin position="146"/>
        <end position="167"/>
    </location>
</feature>
<keyword evidence="1" id="KW-1133">Transmembrane helix</keyword>
<sequence length="189" mass="20803">MFQKLYNILFPYLLGICGGLIFSICHIPLAWILGPMTFLIVWRSIFVSQTSLLQPILLKNGSFIILGISFGLSFTKQTFISVGPYVLPFLLTTVLLIIISVLNGLLISRFVNIDKNTSIFASIPGGLTEMVAASESLNANSSLVTIFQTVRLLTVVFFVPFAILHMFEPQSGIHLTHANTNQASIFSFG</sequence>
<dbReference type="PANTHER" id="PTHR38457:SF1">
    <property type="entry name" value="REGULATOR ABRB-RELATED"/>
    <property type="match status" value="1"/>
</dbReference>
<dbReference type="InterPro" id="IPR017516">
    <property type="entry name" value="AbrB_dup"/>
</dbReference>
<gene>
    <name evidence="2" type="ORF">A6K24_03345</name>
</gene>
<dbReference type="EMBL" id="LWSG01000012">
    <property type="protein sequence ID" value="OAS86557.1"/>
    <property type="molecule type" value="Genomic_DNA"/>
</dbReference>
<proteinExistence type="predicted"/>
<feature type="transmembrane region" description="Helical" evidence="1">
    <location>
        <begin position="86"/>
        <end position="107"/>
    </location>
</feature>
<dbReference type="Proteomes" id="UP000078534">
    <property type="component" value="Unassembled WGS sequence"/>
</dbReference>
<dbReference type="InterPro" id="IPR007820">
    <property type="entry name" value="AbrB_fam"/>
</dbReference>
<dbReference type="AlphaFoldDB" id="A0A179SXS4"/>
<protein>
    <recommendedName>
        <fullName evidence="4">AbrB family transcriptional regulator</fullName>
    </recommendedName>
</protein>
<dbReference type="STRING" id="152268.A6K24_03345"/>
<dbReference type="Pfam" id="PF05145">
    <property type="entry name" value="AbrB"/>
    <property type="match status" value="1"/>
</dbReference>
<organism evidence="2 3">
    <name type="scientific">Metabacillus litoralis</name>
    <dbReference type="NCBI Taxonomy" id="152268"/>
    <lineage>
        <taxon>Bacteria</taxon>
        <taxon>Bacillati</taxon>
        <taxon>Bacillota</taxon>
        <taxon>Bacilli</taxon>
        <taxon>Bacillales</taxon>
        <taxon>Bacillaceae</taxon>
        <taxon>Metabacillus</taxon>
    </lineage>
</organism>
<comment type="caution">
    <text evidence="2">The sequence shown here is derived from an EMBL/GenBank/DDBJ whole genome shotgun (WGS) entry which is preliminary data.</text>
</comment>
<evidence type="ECO:0008006" key="4">
    <source>
        <dbReference type="Google" id="ProtNLM"/>
    </source>
</evidence>
<reference evidence="3" key="1">
    <citation type="submission" date="2016-04" db="EMBL/GenBank/DDBJ databases">
        <authorList>
            <person name="Lyu Z."/>
            <person name="Lyu W."/>
        </authorList>
    </citation>
    <scope>NUCLEOTIDE SEQUENCE [LARGE SCALE GENOMIC DNA]</scope>
    <source>
        <strain evidence="3">C44</strain>
    </source>
</reference>
<dbReference type="GO" id="GO:0016020">
    <property type="term" value="C:membrane"/>
    <property type="evidence" value="ECO:0007669"/>
    <property type="project" value="InterPro"/>
</dbReference>
<evidence type="ECO:0000256" key="1">
    <source>
        <dbReference type="SAM" id="Phobius"/>
    </source>
</evidence>
<evidence type="ECO:0000313" key="3">
    <source>
        <dbReference type="Proteomes" id="UP000078534"/>
    </source>
</evidence>
<dbReference type="PANTHER" id="PTHR38457">
    <property type="entry name" value="REGULATOR ABRB-RELATED"/>
    <property type="match status" value="1"/>
</dbReference>
<keyword evidence="1" id="KW-0812">Transmembrane</keyword>
<keyword evidence="1" id="KW-0472">Membrane</keyword>